<protein>
    <submittedName>
        <fullName evidence="2">Uncharacterized protein</fullName>
    </submittedName>
</protein>
<dbReference type="Proteomes" id="UP001596500">
    <property type="component" value="Unassembled WGS sequence"/>
</dbReference>
<organism evidence="2 3">
    <name type="scientific">Laceyella putida</name>
    <dbReference type="NCBI Taxonomy" id="110101"/>
    <lineage>
        <taxon>Bacteria</taxon>
        <taxon>Bacillati</taxon>
        <taxon>Bacillota</taxon>
        <taxon>Bacilli</taxon>
        <taxon>Bacillales</taxon>
        <taxon>Thermoactinomycetaceae</taxon>
        <taxon>Laceyella</taxon>
    </lineage>
</organism>
<evidence type="ECO:0000313" key="2">
    <source>
        <dbReference type="EMBL" id="MFC7443281.1"/>
    </source>
</evidence>
<sequence>MEELKAFFQEEFNKLNQRLDQLEDVVKQLPANNPTKQSKYVTSNELLEAKLLSLESKYLRLDQKLRRYDLESFNRLSSLIQMIAEQEEVTEEQLIKDLWRIREERRNDK</sequence>
<keyword evidence="3" id="KW-1185">Reference proteome</keyword>
<keyword evidence="1" id="KW-0175">Coiled coil</keyword>
<comment type="caution">
    <text evidence="2">The sequence shown here is derived from an EMBL/GenBank/DDBJ whole genome shotgun (WGS) entry which is preliminary data.</text>
</comment>
<feature type="coiled-coil region" evidence="1">
    <location>
        <begin position="5"/>
        <end position="64"/>
    </location>
</feature>
<proteinExistence type="predicted"/>
<reference evidence="3" key="1">
    <citation type="journal article" date="2019" name="Int. J. Syst. Evol. Microbiol.">
        <title>The Global Catalogue of Microorganisms (GCM) 10K type strain sequencing project: providing services to taxonomists for standard genome sequencing and annotation.</title>
        <authorList>
            <consortium name="The Broad Institute Genomics Platform"/>
            <consortium name="The Broad Institute Genome Sequencing Center for Infectious Disease"/>
            <person name="Wu L."/>
            <person name="Ma J."/>
        </authorList>
    </citation>
    <scope>NUCLEOTIDE SEQUENCE [LARGE SCALE GENOMIC DNA]</scope>
    <source>
        <strain evidence="3">CGMCC 1.12942</strain>
    </source>
</reference>
<name>A0ABW2RRF2_9BACL</name>
<evidence type="ECO:0000256" key="1">
    <source>
        <dbReference type="SAM" id="Coils"/>
    </source>
</evidence>
<dbReference type="RefSeq" id="WP_379867610.1">
    <property type="nucleotide sequence ID" value="NZ_JBHTBW010000083.1"/>
</dbReference>
<dbReference type="EMBL" id="JBHTBW010000083">
    <property type="protein sequence ID" value="MFC7443281.1"/>
    <property type="molecule type" value="Genomic_DNA"/>
</dbReference>
<accession>A0ABW2RRF2</accession>
<gene>
    <name evidence="2" type="ORF">ACFQNG_19635</name>
</gene>
<evidence type="ECO:0000313" key="3">
    <source>
        <dbReference type="Proteomes" id="UP001596500"/>
    </source>
</evidence>